<evidence type="ECO:0000256" key="1">
    <source>
        <dbReference type="SAM" id="Phobius"/>
    </source>
</evidence>
<keyword evidence="1" id="KW-0472">Membrane</keyword>
<sequence length="252" mass="29468">MFDRLIPFLSSLVIFAGWESIIFFPSYFSVIAPILILSFFVLLLKLNKFRVKDKDFWLLLTPGFFLVVLFTVWLLFLSAGYLQQITVILVTAASYYFTSYLYYFLCRITNYTSLSLEKTSSYFSVINYILLSVSLYGFINLLNLKLWYSALAVIAVTFILCYQFFWINKIDERHNFFACIVICLLSTEFFWAISFLPVSHFISGLTMGIIYYVVVNLTLAHFLEKLDKKIVRWYLSVGLICLFALLLSARWL</sequence>
<feature type="transmembrane region" description="Helical" evidence="1">
    <location>
        <begin position="20"/>
        <end position="44"/>
    </location>
</feature>
<dbReference type="AlphaFoldDB" id="A0A2M6WMM2"/>
<organism evidence="2 3">
    <name type="scientific">Candidatus Falkowbacteria bacterium CG10_big_fil_rev_8_21_14_0_10_43_11</name>
    <dbReference type="NCBI Taxonomy" id="1974568"/>
    <lineage>
        <taxon>Bacteria</taxon>
        <taxon>Candidatus Falkowiibacteriota</taxon>
    </lineage>
</organism>
<name>A0A2M6WMM2_9BACT</name>
<dbReference type="EMBL" id="PFAS01000013">
    <property type="protein sequence ID" value="PIT94061.1"/>
    <property type="molecule type" value="Genomic_DNA"/>
</dbReference>
<reference evidence="3" key="1">
    <citation type="submission" date="2017-09" db="EMBL/GenBank/DDBJ databases">
        <title>Depth-based differentiation of microbial function through sediment-hosted aquifers and enrichment of novel symbionts in the deep terrestrial subsurface.</title>
        <authorList>
            <person name="Probst A.J."/>
            <person name="Ladd B."/>
            <person name="Jarett J.K."/>
            <person name="Geller-Mcgrath D.E."/>
            <person name="Sieber C.M.K."/>
            <person name="Emerson J.B."/>
            <person name="Anantharaman K."/>
            <person name="Thomas B.C."/>
            <person name="Malmstrom R."/>
            <person name="Stieglmeier M."/>
            <person name="Klingl A."/>
            <person name="Woyke T."/>
            <person name="Ryan C.M."/>
            <person name="Banfield J.F."/>
        </authorList>
    </citation>
    <scope>NUCLEOTIDE SEQUENCE [LARGE SCALE GENOMIC DNA]</scope>
</reference>
<feature type="transmembrane region" description="Helical" evidence="1">
    <location>
        <begin position="125"/>
        <end position="142"/>
    </location>
</feature>
<evidence type="ECO:0000313" key="2">
    <source>
        <dbReference type="EMBL" id="PIT94061.1"/>
    </source>
</evidence>
<dbReference type="Proteomes" id="UP000229335">
    <property type="component" value="Unassembled WGS sequence"/>
</dbReference>
<keyword evidence="1" id="KW-1133">Transmembrane helix</keyword>
<feature type="transmembrane region" description="Helical" evidence="1">
    <location>
        <begin position="56"/>
        <end position="76"/>
    </location>
</feature>
<feature type="transmembrane region" description="Helical" evidence="1">
    <location>
        <begin position="148"/>
        <end position="167"/>
    </location>
</feature>
<feature type="transmembrane region" description="Helical" evidence="1">
    <location>
        <begin position="82"/>
        <end position="105"/>
    </location>
</feature>
<gene>
    <name evidence="2" type="ORF">COU00_01005</name>
</gene>
<evidence type="ECO:0000313" key="3">
    <source>
        <dbReference type="Proteomes" id="UP000229335"/>
    </source>
</evidence>
<comment type="caution">
    <text evidence="2">The sequence shown here is derived from an EMBL/GenBank/DDBJ whole genome shotgun (WGS) entry which is preliminary data.</text>
</comment>
<keyword evidence="1" id="KW-0812">Transmembrane</keyword>
<accession>A0A2M6WMM2</accession>
<protein>
    <submittedName>
        <fullName evidence="2">Uncharacterized protein</fullName>
    </submittedName>
</protein>
<feature type="transmembrane region" description="Helical" evidence="1">
    <location>
        <begin position="230"/>
        <end position="251"/>
    </location>
</feature>
<feature type="transmembrane region" description="Helical" evidence="1">
    <location>
        <begin position="176"/>
        <end position="195"/>
    </location>
</feature>
<proteinExistence type="predicted"/>
<feature type="transmembrane region" description="Helical" evidence="1">
    <location>
        <begin position="201"/>
        <end position="223"/>
    </location>
</feature>